<organism evidence="1">
    <name type="scientific">uncultured Gemmatimonadota bacterium</name>
    <dbReference type="NCBI Taxonomy" id="203437"/>
    <lineage>
        <taxon>Bacteria</taxon>
        <taxon>Pseudomonadati</taxon>
        <taxon>Gemmatimonadota</taxon>
        <taxon>environmental samples</taxon>
    </lineage>
</organism>
<reference evidence="1" key="1">
    <citation type="submission" date="2020-02" db="EMBL/GenBank/DDBJ databases">
        <authorList>
            <person name="Meier V. D."/>
        </authorList>
    </citation>
    <scope>NUCLEOTIDE SEQUENCE</scope>
    <source>
        <strain evidence="1">AVDCRST_MAG68</strain>
    </source>
</reference>
<gene>
    <name evidence="1" type="ORF">AVDCRST_MAG68-5170</name>
</gene>
<accession>A0A6J4MPL9</accession>
<dbReference type="AlphaFoldDB" id="A0A6J4MPL9"/>
<name>A0A6J4MPL9_9BACT</name>
<dbReference type="EMBL" id="CADCTW010000217">
    <property type="protein sequence ID" value="CAA9365568.1"/>
    <property type="molecule type" value="Genomic_DNA"/>
</dbReference>
<proteinExistence type="predicted"/>
<protein>
    <submittedName>
        <fullName evidence="1">Uncharacterized protein</fullName>
    </submittedName>
</protein>
<sequence>MDEEEAEALPLGRPLRVAFDDCCVGGEFVADLVERQYETDVAPDDEDFGSLTALVFSNGVTLTEWNGVTAKEES</sequence>
<evidence type="ECO:0000313" key="1">
    <source>
        <dbReference type="EMBL" id="CAA9365568.1"/>
    </source>
</evidence>